<evidence type="ECO:0000313" key="3">
    <source>
        <dbReference type="WBParaSite" id="MCU_000640-RB"/>
    </source>
</evidence>
<feature type="region of interest" description="Disordered" evidence="1">
    <location>
        <begin position="45"/>
        <end position="68"/>
    </location>
</feature>
<evidence type="ECO:0000256" key="2">
    <source>
        <dbReference type="SAM" id="Phobius"/>
    </source>
</evidence>
<dbReference type="WBParaSite" id="MCU_000640-RB">
    <property type="protein sequence ID" value="MCU_000640-RB"/>
    <property type="gene ID" value="MCU_000640"/>
</dbReference>
<dbReference type="WBParaSite" id="MCU_000640-RC">
    <property type="protein sequence ID" value="MCU_000640-RC"/>
    <property type="gene ID" value="MCU_000640"/>
</dbReference>
<evidence type="ECO:0000256" key="1">
    <source>
        <dbReference type="SAM" id="MobiDB-lite"/>
    </source>
</evidence>
<keyword evidence="2" id="KW-0812">Transmembrane</keyword>
<feature type="region of interest" description="Disordered" evidence="1">
    <location>
        <begin position="328"/>
        <end position="349"/>
    </location>
</feature>
<evidence type="ECO:0000313" key="4">
    <source>
        <dbReference type="WBParaSite" id="MCU_000640-RC"/>
    </source>
</evidence>
<dbReference type="WBParaSite" id="MCU_000640-RE">
    <property type="protein sequence ID" value="MCU_000640-RE"/>
    <property type="gene ID" value="MCU_000640"/>
</dbReference>
<keyword evidence="2" id="KW-1133">Transmembrane helix</keyword>
<feature type="compositionally biased region" description="Polar residues" evidence="1">
    <location>
        <begin position="57"/>
        <end position="68"/>
    </location>
</feature>
<proteinExistence type="predicted"/>
<sequence length="721" mass="78006">MVKSARLTWGLSLCRLKIPSFLLDTGLGKHALSTSSITPPAVSFKGTARCQRHPQPSLKSPRSQNSPNNSDDIELALIITPSQLASHCTNAGPPITSAGVSDPRMRFIVYLVSLALSLAALSILKLHKLLEWLIMDSDVSSVSTRLHELRSKSALISEILKAAVLRYNKYNPTVSPMPSTITLASPPSPLPSKPTTPSATTTQEPAHKSPSSPNPGLCFHTRRITAAGSEQCLLCLVKSEDAILYQPIPPRHRCRSESTATVKPVKWAAPSRPNAGICRTQVASNASAWSFAVEMCSGNATPVRSGLHLASAVKKGQSQFWRLTHGNSTSLTSQSCSQTESPLTTPSSPSLPLFHRSAKLVACVAPTTATTGVSTTGPPSQRSPPEAATNPQFCQKVVPRPTLFAVLEEAENSDVEGIFASANEQTQGLVLATSRADVGPLLARTTCSAEGVVIRCDRSVDARAQTRDFAGSPLGDEDTSFADEDHTDAEGLELDDDGVYFASDYVNQVVFPDDEDEVSCEFTLHRRSKSQDVHHSEGLSNLVALTNSISDDLLQLESGCQELIHRVHANRIELDKVNDRLSFVWDNKDDCRPPSMNSVMENSWSSDYTHRYTPLGRSFISSTGSCVCNCQKAEEVGSSQFYHAACDEEVEAASAVSGTVLSDLTLGRSECTCDENSIQPDSTIENDDNVERREIRPFEATLNHTCLRPKSTELSHLRLAN</sequence>
<name>A0A5K3EHS7_MESCO</name>
<feature type="region of interest" description="Disordered" evidence="1">
    <location>
        <begin position="178"/>
        <end position="215"/>
    </location>
</feature>
<dbReference type="AlphaFoldDB" id="A0A5K3EHS7"/>
<keyword evidence="2" id="KW-0472">Membrane</keyword>
<feature type="transmembrane region" description="Helical" evidence="2">
    <location>
        <begin position="107"/>
        <end position="124"/>
    </location>
</feature>
<feature type="region of interest" description="Disordered" evidence="1">
    <location>
        <begin position="369"/>
        <end position="390"/>
    </location>
</feature>
<accession>A0A5K3EHS7</accession>
<feature type="compositionally biased region" description="Low complexity" evidence="1">
    <location>
        <begin position="369"/>
        <end position="380"/>
    </location>
</feature>
<protein>
    <submittedName>
        <fullName evidence="3 4">Ricin B-type lectin domain-containing protein</fullName>
    </submittedName>
</protein>
<reference evidence="3 4" key="1">
    <citation type="submission" date="2019-11" db="UniProtKB">
        <authorList>
            <consortium name="WormBaseParasite"/>
        </authorList>
    </citation>
    <scope>IDENTIFICATION</scope>
</reference>
<organism evidence="4">
    <name type="scientific">Mesocestoides corti</name>
    <name type="common">Flatworm</name>
    <dbReference type="NCBI Taxonomy" id="53468"/>
    <lineage>
        <taxon>Eukaryota</taxon>
        <taxon>Metazoa</taxon>
        <taxon>Spiralia</taxon>
        <taxon>Lophotrochozoa</taxon>
        <taxon>Platyhelminthes</taxon>
        <taxon>Cestoda</taxon>
        <taxon>Eucestoda</taxon>
        <taxon>Cyclophyllidea</taxon>
        <taxon>Mesocestoididae</taxon>
        <taxon>Mesocestoides</taxon>
    </lineage>
</organism>